<dbReference type="Proteomes" id="UP001139409">
    <property type="component" value="Unassembled WGS sequence"/>
</dbReference>
<dbReference type="AlphaFoldDB" id="A0A9X1L331"/>
<evidence type="ECO:0000313" key="2">
    <source>
        <dbReference type="Proteomes" id="UP001139409"/>
    </source>
</evidence>
<sequence length="150" mass="17324">MKPFYIFLLFFLIACGSDKEPLPEPEQEDTYGFWKVVRVEYDTGNFPIVGFIFRFPSDGYSVNNYGLRSYTYHRLNWFSETEFRYVGCEINPSACSPDNLIQYFTVEFIDVNTIKLTYAFCRDTGTSGCSESGGAIVVIERITAEEWETL</sequence>
<organism evidence="1 2">
    <name type="scientific">Fulvivirga sedimenti</name>
    <dbReference type="NCBI Taxonomy" id="2879465"/>
    <lineage>
        <taxon>Bacteria</taxon>
        <taxon>Pseudomonadati</taxon>
        <taxon>Bacteroidota</taxon>
        <taxon>Cytophagia</taxon>
        <taxon>Cytophagales</taxon>
        <taxon>Fulvivirgaceae</taxon>
        <taxon>Fulvivirga</taxon>
    </lineage>
</organism>
<evidence type="ECO:0000313" key="1">
    <source>
        <dbReference type="EMBL" id="MCA6078811.1"/>
    </source>
</evidence>
<proteinExistence type="predicted"/>
<dbReference type="PROSITE" id="PS51257">
    <property type="entry name" value="PROKAR_LIPOPROTEIN"/>
    <property type="match status" value="1"/>
</dbReference>
<comment type="caution">
    <text evidence="1">The sequence shown here is derived from an EMBL/GenBank/DDBJ whole genome shotgun (WGS) entry which is preliminary data.</text>
</comment>
<dbReference type="RefSeq" id="WP_225699672.1">
    <property type="nucleotide sequence ID" value="NZ_JAIXNE010000007.1"/>
</dbReference>
<keyword evidence="2" id="KW-1185">Reference proteome</keyword>
<gene>
    <name evidence="1" type="ORF">LDX50_28310</name>
</gene>
<reference evidence="1" key="1">
    <citation type="submission" date="2021-09" db="EMBL/GenBank/DDBJ databases">
        <title>Fulvivirga sp. isolated from coastal sediment.</title>
        <authorList>
            <person name="Yu H."/>
        </authorList>
    </citation>
    <scope>NUCLEOTIDE SEQUENCE</scope>
    <source>
        <strain evidence="1">1062</strain>
    </source>
</reference>
<name>A0A9X1L331_9BACT</name>
<accession>A0A9X1L331</accession>
<dbReference type="EMBL" id="JAIXNE010000007">
    <property type="protein sequence ID" value="MCA6078811.1"/>
    <property type="molecule type" value="Genomic_DNA"/>
</dbReference>
<protein>
    <submittedName>
        <fullName evidence="1">Uncharacterized protein</fullName>
    </submittedName>
</protein>